<gene>
    <name evidence="1" type="ORF">PYCCODRAFT_1548826</name>
</gene>
<proteinExistence type="predicted"/>
<sequence>MDAFFVIAAPVPAEDPASSPDGDILFADQDRLGTLGTHGTCVIA</sequence>
<name>A0A1Y2IRY4_TRAC3</name>
<keyword evidence="2" id="KW-1185">Reference proteome</keyword>
<reference evidence="1 2" key="1">
    <citation type="journal article" date="2015" name="Biotechnol. Biofuels">
        <title>Enhanced degradation of softwood versus hardwood by the white-rot fungus Pycnoporus coccineus.</title>
        <authorList>
            <person name="Couturier M."/>
            <person name="Navarro D."/>
            <person name="Chevret D."/>
            <person name="Henrissat B."/>
            <person name="Piumi F."/>
            <person name="Ruiz-Duenas F.J."/>
            <person name="Martinez A.T."/>
            <person name="Grigoriev I.V."/>
            <person name="Riley R."/>
            <person name="Lipzen A."/>
            <person name="Berrin J.G."/>
            <person name="Master E.R."/>
            <person name="Rosso M.N."/>
        </authorList>
    </citation>
    <scope>NUCLEOTIDE SEQUENCE [LARGE SCALE GENOMIC DNA]</scope>
    <source>
        <strain evidence="1 2">BRFM310</strain>
    </source>
</reference>
<evidence type="ECO:0000313" key="2">
    <source>
        <dbReference type="Proteomes" id="UP000193067"/>
    </source>
</evidence>
<dbReference type="EMBL" id="KZ084099">
    <property type="protein sequence ID" value="OSD03886.1"/>
    <property type="molecule type" value="Genomic_DNA"/>
</dbReference>
<accession>A0A1Y2IRY4</accession>
<dbReference type="AlphaFoldDB" id="A0A1Y2IRY4"/>
<dbReference type="OrthoDB" id="2743581at2759"/>
<protein>
    <submittedName>
        <fullName evidence="1">Pheromone</fullName>
    </submittedName>
</protein>
<organism evidence="1 2">
    <name type="scientific">Trametes coccinea (strain BRFM310)</name>
    <name type="common">Pycnoporus coccineus</name>
    <dbReference type="NCBI Taxonomy" id="1353009"/>
    <lineage>
        <taxon>Eukaryota</taxon>
        <taxon>Fungi</taxon>
        <taxon>Dikarya</taxon>
        <taxon>Basidiomycota</taxon>
        <taxon>Agaricomycotina</taxon>
        <taxon>Agaricomycetes</taxon>
        <taxon>Polyporales</taxon>
        <taxon>Polyporaceae</taxon>
        <taxon>Trametes</taxon>
    </lineage>
</organism>
<dbReference type="Proteomes" id="UP000193067">
    <property type="component" value="Unassembled WGS sequence"/>
</dbReference>
<evidence type="ECO:0000313" key="1">
    <source>
        <dbReference type="EMBL" id="OSD03886.1"/>
    </source>
</evidence>